<accession>A0A8T8E785</accession>
<dbReference type="KEGG" id="hsal:JMJ58_16855"/>
<reference evidence="1 2" key="1">
    <citation type="submission" date="2021-01" db="EMBL/GenBank/DDBJ databases">
        <title>Genome Sequence and Methylation Pattern of Haloterrigena salifodinae BOL5-1, An Extremely Halophilic Archaeon from a Bolivian Salt Mine.</title>
        <authorList>
            <person name="DasSarma P."/>
            <person name="Anton B.P."/>
            <person name="DasSarma S.L."/>
            <person name="von Ehrenheim H.A.L."/>
            <person name="Martinez F.L."/>
            <person name="Guzman D."/>
            <person name="Roberts R.J."/>
            <person name="DasSarma S."/>
        </authorList>
    </citation>
    <scope>NUCLEOTIDE SEQUENCE [LARGE SCALE GENOMIC DNA]</scope>
    <source>
        <strain evidence="1 2">BOL5-1</strain>
    </source>
</reference>
<dbReference type="OrthoDB" id="202036at2157"/>
<dbReference type="AlphaFoldDB" id="A0A8T8E785"/>
<dbReference type="EMBL" id="CP069188">
    <property type="protein sequence ID" value="QRV17340.1"/>
    <property type="molecule type" value="Genomic_DNA"/>
</dbReference>
<protein>
    <recommendedName>
        <fullName evidence="3">Polysaccharide lyase</fullName>
    </recommendedName>
</protein>
<keyword evidence="2" id="KW-1185">Reference proteome</keyword>
<name>A0A8T8E785_9EURY</name>
<sequence length="262" mass="29667">MAADSAAAQTEASYDEVIHLDYNDYDSWDDIYRMSNGNPDNLTLVPSPRASGESALQLRAREGGHWGLSTHYDFDGLHEINGRVHFALDSGWEMNRGDSCRLWNCAIARGDSNAGGDGPPDGSDEAGWSNRMYVSSKGIEDSGPYKLESYTYHMDQKKRWGDEIHTEMQLIEPGRWYEFEYYVRVNTIENGEALSDGVVRYWLDGEQVHEWTGLRFRNDPDNLIDTTGPVMHYGGYETAPKNLYAYYDEHSMALNGTFDAAE</sequence>
<dbReference type="Gene3D" id="2.60.120.200">
    <property type="match status" value="1"/>
</dbReference>
<evidence type="ECO:0000313" key="1">
    <source>
        <dbReference type="EMBL" id="QRV17340.1"/>
    </source>
</evidence>
<evidence type="ECO:0000313" key="2">
    <source>
        <dbReference type="Proteomes" id="UP000637819"/>
    </source>
</evidence>
<dbReference type="Proteomes" id="UP000637819">
    <property type="component" value="Chromosome"/>
</dbReference>
<proteinExistence type="predicted"/>
<evidence type="ECO:0008006" key="3">
    <source>
        <dbReference type="Google" id="ProtNLM"/>
    </source>
</evidence>
<organism evidence="1 2">
    <name type="scientific">Haloterrigena salifodinae</name>
    <dbReference type="NCBI Taxonomy" id="2675099"/>
    <lineage>
        <taxon>Archaea</taxon>
        <taxon>Methanobacteriati</taxon>
        <taxon>Methanobacteriota</taxon>
        <taxon>Stenosarchaea group</taxon>
        <taxon>Halobacteria</taxon>
        <taxon>Halobacteriales</taxon>
        <taxon>Natrialbaceae</taxon>
        <taxon>Haloterrigena</taxon>
    </lineage>
</organism>
<gene>
    <name evidence="1" type="ORF">JMJ58_16855</name>
</gene>